<evidence type="ECO:0000256" key="1">
    <source>
        <dbReference type="SAM" id="SignalP"/>
    </source>
</evidence>
<reference evidence="2" key="1">
    <citation type="submission" date="2015-01" db="EMBL/GenBank/DDBJ databases">
        <authorList>
            <person name="Durling Mikael"/>
        </authorList>
    </citation>
    <scope>NUCLEOTIDE SEQUENCE</scope>
</reference>
<sequence>MACRHVLAYTFVLLAFALGIHGRALPKCQYQEYACGNDLSKRGIGTFSHSSFHLAAFFLIFELGYTNADLRAAIAKLPPGIIPPTLSNVQLLQVLYHCDDIYNSISGNAFCVSGCITISGSLANDQCYMNGFNVPLSRKKKR</sequence>
<dbReference type="AlphaFoldDB" id="A0A0B7K2Q5"/>
<organism evidence="2">
    <name type="scientific">Bionectria ochroleuca</name>
    <name type="common">Gliocladium roseum</name>
    <dbReference type="NCBI Taxonomy" id="29856"/>
    <lineage>
        <taxon>Eukaryota</taxon>
        <taxon>Fungi</taxon>
        <taxon>Dikarya</taxon>
        <taxon>Ascomycota</taxon>
        <taxon>Pezizomycotina</taxon>
        <taxon>Sordariomycetes</taxon>
        <taxon>Hypocreomycetidae</taxon>
        <taxon>Hypocreales</taxon>
        <taxon>Bionectriaceae</taxon>
        <taxon>Clonostachys</taxon>
    </lineage>
</organism>
<accession>A0A0B7K2Q5</accession>
<gene>
    <name evidence="2" type="ORF">BN869_000005018_1</name>
</gene>
<protein>
    <submittedName>
        <fullName evidence="2">Uncharacterized protein</fullName>
    </submittedName>
</protein>
<evidence type="ECO:0000313" key="2">
    <source>
        <dbReference type="EMBL" id="CEO48961.1"/>
    </source>
</evidence>
<dbReference type="EMBL" id="CDPU01000012">
    <property type="protein sequence ID" value="CEO48961.1"/>
    <property type="molecule type" value="Genomic_DNA"/>
</dbReference>
<feature type="signal peptide" evidence="1">
    <location>
        <begin position="1"/>
        <end position="22"/>
    </location>
</feature>
<proteinExistence type="predicted"/>
<name>A0A0B7K2Q5_BIOOC</name>
<feature type="chain" id="PRO_5002134297" evidence="1">
    <location>
        <begin position="23"/>
        <end position="142"/>
    </location>
</feature>
<keyword evidence="1" id="KW-0732">Signal</keyword>